<dbReference type="PROSITE" id="PS51782">
    <property type="entry name" value="LYSM"/>
    <property type="match status" value="1"/>
</dbReference>
<protein>
    <recommendedName>
        <fullName evidence="3">LysM domain-containing protein</fullName>
    </recommendedName>
</protein>
<dbReference type="InterPro" id="IPR018392">
    <property type="entry name" value="LysM"/>
</dbReference>
<keyword evidence="2" id="KW-1133">Transmembrane helix</keyword>
<dbReference type="Pfam" id="PF01476">
    <property type="entry name" value="LysM"/>
    <property type="match status" value="1"/>
</dbReference>
<feature type="transmembrane region" description="Helical" evidence="2">
    <location>
        <begin position="210"/>
        <end position="236"/>
    </location>
</feature>
<keyword evidence="2" id="KW-0472">Membrane</keyword>
<accession>A0A9P0K4A5</accession>
<dbReference type="AlphaFoldDB" id="A0A9P0K4A5"/>
<dbReference type="Proteomes" id="UP001152888">
    <property type="component" value="Unassembled WGS sequence"/>
</dbReference>
<evidence type="ECO:0000313" key="5">
    <source>
        <dbReference type="Proteomes" id="UP001152888"/>
    </source>
</evidence>
<dbReference type="InterPro" id="IPR045030">
    <property type="entry name" value="LYSM1-4"/>
</dbReference>
<dbReference type="CDD" id="cd00118">
    <property type="entry name" value="LysM"/>
    <property type="match status" value="1"/>
</dbReference>
<dbReference type="PANTHER" id="PTHR20932:SF13">
    <property type="entry name" value="LD36653P"/>
    <property type="match status" value="1"/>
</dbReference>
<evidence type="ECO:0000256" key="2">
    <source>
        <dbReference type="SAM" id="Phobius"/>
    </source>
</evidence>
<keyword evidence="2" id="KW-0812">Transmembrane</keyword>
<dbReference type="SUPFAM" id="SSF54106">
    <property type="entry name" value="LysM domain"/>
    <property type="match status" value="1"/>
</dbReference>
<evidence type="ECO:0000256" key="1">
    <source>
        <dbReference type="SAM" id="MobiDB-lite"/>
    </source>
</evidence>
<proteinExistence type="predicted"/>
<evidence type="ECO:0000259" key="3">
    <source>
        <dbReference type="PROSITE" id="PS51782"/>
    </source>
</evidence>
<gene>
    <name evidence="4" type="ORF">ACAOBT_LOCUS7160</name>
</gene>
<feature type="region of interest" description="Disordered" evidence="1">
    <location>
        <begin position="26"/>
        <end position="48"/>
    </location>
</feature>
<reference evidence="4" key="1">
    <citation type="submission" date="2022-03" db="EMBL/GenBank/DDBJ databases">
        <authorList>
            <person name="Sayadi A."/>
        </authorList>
    </citation>
    <scope>NUCLEOTIDE SEQUENCE</scope>
</reference>
<dbReference type="SMART" id="SM00257">
    <property type="entry name" value="LysM"/>
    <property type="match status" value="1"/>
</dbReference>
<organism evidence="4 5">
    <name type="scientific">Acanthoscelides obtectus</name>
    <name type="common">Bean weevil</name>
    <name type="synonym">Bruchus obtectus</name>
    <dbReference type="NCBI Taxonomy" id="200917"/>
    <lineage>
        <taxon>Eukaryota</taxon>
        <taxon>Metazoa</taxon>
        <taxon>Ecdysozoa</taxon>
        <taxon>Arthropoda</taxon>
        <taxon>Hexapoda</taxon>
        <taxon>Insecta</taxon>
        <taxon>Pterygota</taxon>
        <taxon>Neoptera</taxon>
        <taxon>Endopterygota</taxon>
        <taxon>Coleoptera</taxon>
        <taxon>Polyphaga</taxon>
        <taxon>Cucujiformia</taxon>
        <taxon>Chrysomeloidea</taxon>
        <taxon>Chrysomelidae</taxon>
        <taxon>Bruchinae</taxon>
        <taxon>Bruchini</taxon>
        <taxon>Acanthoscelides</taxon>
    </lineage>
</organism>
<dbReference type="EMBL" id="CAKOFQ010006740">
    <property type="protein sequence ID" value="CAH1966992.1"/>
    <property type="molecule type" value="Genomic_DNA"/>
</dbReference>
<dbReference type="OrthoDB" id="538216at2759"/>
<keyword evidence="5" id="KW-1185">Reference proteome</keyword>
<feature type="domain" description="LysM" evidence="3">
    <location>
        <begin position="57"/>
        <end position="101"/>
    </location>
</feature>
<dbReference type="PANTHER" id="PTHR20932">
    <property type="entry name" value="LYSM AND PUTATIVE PEPTIDOGLYCAN-BINDING DOMAIN-CONTAINING PROTEIN"/>
    <property type="match status" value="1"/>
</dbReference>
<comment type="caution">
    <text evidence="4">The sequence shown here is derived from an EMBL/GenBank/DDBJ whole genome shotgun (WGS) entry which is preliminary data.</text>
</comment>
<name>A0A9P0K4A5_ACAOB</name>
<dbReference type="InterPro" id="IPR036779">
    <property type="entry name" value="LysM_dom_sf"/>
</dbReference>
<evidence type="ECO:0000313" key="4">
    <source>
        <dbReference type="EMBL" id="CAH1966992.1"/>
    </source>
</evidence>
<sequence length="258" mass="29150">MIHLFLRYLIFRNRVYDVSHSRLQDNLRGKDNASDSGGEETELFVRNKSPKKDIPTVEKLVQDGDTLQSLAIRYHCTIEELKRLNNIHKENEIFARTTIRVPHRPFAMALAGVHSSGTTSPIKDLPSSSKIVDITSLNSRLKDSILIPQNGKNVNEIIFNSNIVQKPSCERLEEVGEELNEEACLLQPQREMLLAEPVVSKLNCNGADCGISWVALIICIVILIFAVPLILLFYVAEHHHDHDHTHYQNHDHIPIGGS</sequence>
<dbReference type="Gene3D" id="3.10.350.10">
    <property type="entry name" value="LysM domain"/>
    <property type="match status" value="1"/>
</dbReference>